<evidence type="ECO:0000259" key="9">
    <source>
        <dbReference type="Pfam" id="PF00676"/>
    </source>
</evidence>
<dbReference type="AlphaFoldDB" id="A0A224AC08"/>
<sequence>MKEITPKTYIKWFKDMFFWRKFEDKCRSLYLKQKIRGFLHLYNGQEAVPAGLTYAMDLSKDKIITAYRCHIFPISMGVDPKKVMAELLGKKTGTSHGIGGSMHIFSRKYRFYGGHGIVGGQIPLGAGIAFADKYFNRKAVTLTIMGDGAVRQGSLHETFNMAMIWKLPVVFICENNKYAMGTSVKRSSSIEEIYKVGKSYGMTSHSVDGMDPDKIAISAYSAIERARKGKGATFLDIKTYRYRGHSMSDSELYRSKEEVNFYKKKDPILKLKEKIIHNKWEIIENLNTIENEAKKKVESCVEFAEKSDLPSLEEMYNLVYHEKNYPFLDKVLPL</sequence>
<dbReference type="InterPro" id="IPR050642">
    <property type="entry name" value="PDH_E1_Alpha_Subunit"/>
</dbReference>
<comment type="cofactor">
    <cofactor evidence="1 8">
        <name>thiamine diphosphate</name>
        <dbReference type="ChEBI" id="CHEBI:58937"/>
    </cofactor>
</comment>
<comment type="function">
    <text evidence="8">The pyruvate dehydrogenase complex catalyzes the overall conversion of pyruvate to acetyl-CoA and CO(2).</text>
</comment>
<reference evidence="10 11" key="1">
    <citation type="submission" date="2014-06" db="EMBL/GenBank/DDBJ databases">
        <title>Genome sequence of the intracellular symbiont Blattabacterium cuenoti, strain STAT from the wood feeding cockroach Salganea taiwanensis taiwanensis.</title>
        <authorList>
            <person name="Kinjo Y."/>
            <person name="Ohkuma M."/>
            <person name="Tokuda G."/>
        </authorList>
    </citation>
    <scope>NUCLEOTIDE SEQUENCE [LARGE SCALE GENOMIC DNA]</scope>
    <source>
        <strain evidence="10 11">STAT</strain>
    </source>
</reference>
<dbReference type="EC" id="1.2.4.1" evidence="3 8"/>
<dbReference type="FunFam" id="3.40.50.970:FF:000013">
    <property type="entry name" value="Pyruvate dehydrogenase E1 component subunit alpha"/>
    <property type="match status" value="1"/>
</dbReference>
<evidence type="ECO:0000256" key="1">
    <source>
        <dbReference type="ARBA" id="ARBA00001964"/>
    </source>
</evidence>
<dbReference type="PANTHER" id="PTHR11516">
    <property type="entry name" value="PYRUVATE DEHYDROGENASE E1 COMPONENT, ALPHA SUBUNIT BACTERIAL AND ORGANELLAR"/>
    <property type="match status" value="1"/>
</dbReference>
<gene>
    <name evidence="10" type="primary">acoA</name>
    <name evidence="8" type="synonym">pdhA</name>
    <name evidence="10" type="ORF">STAT_539</name>
</gene>
<evidence type="ECO:0000256" key="7">
    <source>
        <dbReference type="ARBA" id="ARBA00023317"/>
    </source>
</evidence>
<evidence type="ECO:0000256" key="8">
    <source>
        <dbReference type="RuleBase" id="RU361139"/>
    </source>
</evidence>
<keyword evidence="6 8" id="KW-0786">Thiamine pyrophosphate</keyword>
<evidence type="ECO:0000256" key="2">
    <source>
        <dbReference type="ARBA" id="ARBA00011870"/>
    </source>
</evidence>
<evidence type="ECO:0000313" key="10">
    <source>
        <dbReference type="EMBL" id="BBA17445.1"/>
    </source>
</evidence>
<evidence type="ECO:0000313" key="11">
    <source>
        <dbReference type="Proteomes" id="UP000263619"/>
    </source>
</evidence>
<dbReference type="GO" id="GO:0006086">
    <property type="term" value="P:pyruvate decarboxylation to acetyl-CoA"/>
    <property type="evidence" value="ECO:0007669"/>
    <property type="project" value="InterPro"/>
</dbReference>
<evidence type="ECO:0000256" key="4">
    <source>
        <dbReference type="ARBA" id="ARBA00014159"/>
    </source>
</evidence>
<dbReference type="PANTHER" id="PTHR11516:SF60">
    <property type="entry name" value="PYRUVATE DEHYDROGENASE E1 COMPONENT SUBUNIT ALPHA"/>
    <property type="match status" value="1"/>
</dbReference>
<name>A0A224AC08_9FLAO</name>
<keyword evidence="5 8" id="KW-0560">Oxidoreductase</keyword>
<proteinExistence type="predicted"/>
<dbReference type="InterPro" id="IPR017597">
    <property type="entry name" value="Pyrv_DH_E1_asu_subgrp-y"/>
</dbReference>
<dbReference type="Gene3D" id="3.40.50.970">
    <property type="match status" value="1"/>
</dbReference>
<dbReference type="OrthoDB" id="9766715at2"/>
<keyword evidence="7 8" id="KW-0670">Pyruvate</keyword>
<dbReference type="RefSeq" id="WP_119305697.1">
    <property type="nucleotide sequence ID" value="NZ_AP014608.1"/>
</dbReference>
<evidence type="ECO:0000256" key="3">
    <source>
        <dbReference type="ARBA" id="ARBA00012281"/>
    </source>
</evidence>
<dbReference type="Proteomes" id="UP000263619">
    <property type="component" value="Chromosome"/>
</dbReference>
<dbReference type="GO" id="GO:0004739">
    <property type="term" value="F:pyruvate dehydrogenase (acetyl-transferring) activity"/>
    <property type="evidence" value="ECO:0007669"/>
    <property type="project" value="UniProtKB-UniRule"/>
</dbReference>
<evidence type="ECO:0000256" key="5">
    <source>
        <dbReference type="ARBA" id="ARBA00023002"/>
    </source>
</evidence>
<accession>A0A224AC08</accession>
<dbReference type="CDD" id="cd02000">
    <property type="entry name" value="TPP_E1_PDC_ADC_BCADC"/>
    <property type="match status" value="1"/>
</dbReference>
<feature type="domain" description="Dehydrogenase E1 component" evidence="9">
    <location>
        <begin position="15"/>
        <end position="310"/>
    </location>
</feature>
<protein>
    <recommendedName>
        <fullName evidence="4 8">Pyruvate dehydrogenase E1 component subunit alpha</fullName>
        <ecNumber evidence="3 8">1.2.4.1</ecNumber>
    </recommendedName>
</protein>
<keyword evidence="11" id="KW-1185">Reference proteome</keyword>
<comment type="catalytic activity">
    <reaction evidence="8">
        <text>N(6)-[(R)-lipoyl]-L-lysyl-[protein] + pyruvate + H(+) = N(6)-[(R)-S(8)-acetyldihydrolipoyl]-L-lysyl-[protein] + CO2</text>
        <dbReference type="Rhea" id="RHEA:19189"/>
        <dbReference type="Rhea" id="RHEA-COMP:10474"/>
        <dbReference type="Rhea" id="RHEA-COMP:10478"/>
        <dbReference type="ChEBI" id="CHEBI:15361"/>
        <dbReference type="ChEBI" id="CHEBI:15378"/>
        <dbReference type="ChEBI" id="CHEBI:16526"/>
        <dbReference type="ChEBI" id="CHEBI:83099"/>
        <dbReference type="ChEBI" id="CHEBI:83111"/>
        <dbReference type="EC" id="1.2.4.1"/>
    </reaction>
</comment>
<organism evidence="10 11">
    <name type="scientific">Blattabacterium cuenoti STAT</name>
    <dbReference type="NCBI Taxonomy" id="1457030"/>
    <lineage>
        <taxon>Bacteria</taxon>
        <taxon>Pseudomonadati</taxon>
        <taxon>Bacteroidota</taxon>
        <taxon>Flavobacteriia</taxon>
        <taxon>Flavobacteriales</taxon>
        <taxon>Blattabacteriaceae</taxon>
        <taxon>Blattabacterium</taxon>
    </lineage>
</organism>
<dbReference type="Pfam" id="PF00676">
    <property type="entry name" value="E1_dh"/>
    <property type="match status" value="1"/>
</dbReference>
<dbReference type="SUPFAM" id="SSF52518">
    <property type="entry name" value="Thiamin diphosphate-binding fold (THDP-binding)"/>
    <property type="match status" value="1"/>
</dbReference>
<evidence type="ECO:0000256" key="6">
    <source>
        <dbReference type="ARBA" id="ARBA00023052"/>
    </source>
</evidence>
<dbReference type="NCBIfam" id="TIGR03182">
    <property type="entry name" value="PDH_E1_alph_y"/>
    <property type="match status" value="1"/>
</dbReference>
<comment type="subunit">
    <text evidence="2 8">Heterodimer of an alpha and a beta chain.</text>
</comment>
<dbReference type="EMBL" id="AP014608">
    <property type="protein sequence ID" value="BBA17445.1"/>
    <property type="molecule type" value="Genomic_DNA"/>
</dbReference>
<dbReference type="InterPro" id="IPR001017">
    <property type="entry name" value="DH_E1"/>
</dbReference>
<dbReference type="InterPro" id="IPR029061">
    <property type="entry name" value="THDP-binding"/>
</dbReference>